<organism evidence="2 3">
    <name type="scientific">Deinococcus cellulosilyticus (strain DSM 18568 / NBRC 106333 / KACC 11606 / 5516J-15)</name>
    <dbReference type="NCBI Taxonomy" id="1223518"/>
    <lineage>
        <taxon>Bacteria</taxon>
        <taxon>Thermotogati</taxon>
        <taxon>Deinococcota</taxon>
        <taxon>Deinococci</taxon>
        <taxon>Deinococcales</taxon>
        <taxon>Deinococcaceae</taxon>
        <taxon>Deinococcus</taxon>
    </lineage>
</organism>
<dbReference type="EMBL" id="BJXB01000014">
    <property type="protein sequence ID" value="GEM47590.1"/>
    <property type="molecule type" value="Genomic_DNA"/>
</dbReference>
<protein>
    <submittedName>
        <fullName evidence="2">Uncharacterized protein</fullName>
    </submittedName>
</protein>
<feature type="compositionally biased region" description="Basic residues" evidence="1">
    <location>
        <begin position="1"/>
        <end position="12"/>
    </location>
</feature>
<proteinExistence type="predicted"/>
<evidence type="ECO:0000256" key="1">
    <source>
        <dbReference type="SAM" id="MobiDB-lite"/>
    </source>
</evidence>
<name>A0A511N3Z9_DEIC1</name>
<dbReference type="Proteomes" id="UP000321306">
    <property type="component" value="Unassembled WGS sequence"/>
</dbReference>
<evidence type="ECO:0000313" key="2">
    <source>
        <dbReference type="EMBL" id="GEM47590.1"/>
    </source>
</evidence>
<reference evidence="2 3" key="1">
    <citation type="submission" date="2019-07" db="EMBL/GenBank/DDBJ databases">
        <title>Whole genome shotgun sequence of Deinococcus cellulosilyticus NBRC 106333.</title>
        <authorList>
            <person name="Hosoyama A."/>
            <person name="Uohara A."/>
            <person name="Ohji S."/>
            <person name="Ichikawa N."/>
        </authorList>
    </citation>
    <scope>NUCLEOTIDE SEQUENCE [LARGE SCALE GENOMIC DNA]</scope>
    <source>
        <strain evidence="2 3">NBRC 106333</strain>
    </source>
</reference>
<accession>A0A511N3Z9</accession>
<comment type="caution">
    <text evidence="2">The sequence shown here is derived from an EMBL/GenBank/DDBJ whole genome shotgun (WGS) entry which is preliminary data.</text>
</comment>
<gene>
    <name evidence="2" type="ORF">DC3_32250</name>
</gene>
<feature type="region of interest" description="Disordered" evidence="1">
    <location>
        <begin position="1"/>
        <end position="34"/>
    </location>
</feature>
<evidence type="ECO:0000313" key="3">
    <source>
        <dbReference type="Proteomes" id="UP000321306"/>
    </source>
</evidence>
<sequence length="67" mass="8171">MIQNSRQRKSNRNTHQIPPFERYKHYNRGNPEKRLIRTSFDPITIRFDNGFIDSEKYSKNKPIEQYA</sequence>
<dbReference type="AlphaFoldDB" id="A0A511N3Z9"/>
<keyword evidence="3" id="KW-1185">Reference proteome</keyword>